<evidence type="ECO:0000313" key="6">
    <source>
        <dbReference type="Proteomes" id="UP001143981"/>
    </source>
</evidence>
<reference evidence="5" key="1">
    <citation type="submission" date="2022-07" db="EMBL/GenBank/DDBJ databases">
        <title>Phylogenomic reconstructions and comparative analyses of Kickxellomycotina fungi.</title>
        <authorList>
            <person name="Reynolds N.K."/>
            <person name="Stajich J.E."/>
            <person name="Barry K."/>
            <person name="Grigoriev I.V."/>
            <person name="Crous P."/>
            <person name="Smith M.E."/>
        </authorList>
    </citation>
    <scope>NUCLEOTIDE SEQUENCE</scope>
    <source>
        <strain evidence="5">BCRC 34381</strain>
    </source>
</reference>
<organism evidence="5 6">
    <name type="scientific">Coemansia biformis</name>
    <dbReference type="NCBI Taxonomy" id="1286918"/>
    <lineage>
        <taxon>Eukaryota</taxon>
        <taxon>Fungi</taxon>
        <taxon>Fungi incertae sedis</taxon>
        <taxon>Zoopagomycota</taxon>
        <taxon>Kickxellomycotina</taxon>
        <taxon>Kickxellomycetes</taxon>
        <taxon>Kickxellales</taxon>
        <taxon>Kickxellaceae</taxon>
        <taxon>Coemansia</taxon>
    </lineage>
</organism>
<name>A0A9W8CYN2_9FUNG</name>
<dbReference type="InterPro" id="IPR012677">
    <property type="entry name" value="Nucleotide-bd_a/b_plait_sf"/>
</dbReference>
<evidence type="ECO:0000256" key="3">
    <source>
        <dbReference type="SAM" id="MobiDB-lite"/>
    </source>
</evidence>
<evidence type="ECO:0000256" key="1">
    <source>
        <dbReference type="ARBA" id="ARBA00022884"/>
    </source>
</evidence>
<dbReference type="SMART" id="SM00360">
    <property type="entry name" value="RRM"/>
    <property type="match status" value="3"/>
</dbReference>
<feature type="compositionally biased region" description="Low complexity" evidence="3">
    <location>
        <begin position="404"/>
        <end position="424"/>
    </location>
</feature>
<feature type="domain" description="RRM" evidence="4">
    <location>
        <begin position="52"/>
        <end position="131"/>
    </location>
</feature>
<dbReference type="InterPro" id="IPR050825">
    <property type="entry name" value="RBM42_RBP45_47-like"/>
</dbReference>
<dbReference type="EMBL" id="JANBOI010000448">
    <property type="protein sequence ID" value="KAJ1730489.1"/>
    <property type="molecule type" value="Genomic_DNA"/>
</dbReference>
<gene>
    <name evidence="5" type="primary">PUB1</name>
    <name evidence="5" type="ORF">LPJ61_002985</name>
</gene>
<dbReference type="SUPFAM" id="SSF54928">
    <property type="entry name" value="RNA-binding domain, RBD"/>
    <property type="match status" value="3"/>
</dbReference>
<feature type="compositionally biased region" description="Low complexity" evidence="3">
    <location>
        <begin position="1"/>
        <end position="17"/>
    </location>
</feature>
<feature type="domain" description="RRM" evidence="4">
    <location>
        <begin position="144"/>
        <end position="222"/>
    </location>
</feature>
<evidence type="ECO:0000313" key="5">
    <source>
        <dbReference type="EMBL" id="KAJ1730489.1"/>
    </source>
</evidence>
<keyword evidence="6" id="KW-1185">Reference proteome</keyword>
<sequence>MDVPAAAAAGNGAPPSGMYVPQQQPMGVMNGGHAQYPGAVPVQLKPEDPTAKSLYVGSLDPRVSEQGLLEVFSSVRPVVSVKIIADKSQTHGGLNYGFVEFANHQDAELALQSLNGHRIIDSEIRVNWAFTSAAQAHEDPNNQAHIFIGDLSAEVNDQVLAKAFSVYPSMCDARVMWDKSSGKSRGYGFVAFRDRADADKAISQMNGELLGSRAIRVNWANQKTTSNRPSHDAASQQPLNYEAVRDQTAQYNTTVYVGNLATYTSQEQLQLVFQPFGFVLELRMLTERGFAFVKMDTHESAAMAITQLSGTLLNSRPMRCSWGKERVADPKNAFGAMAAAAANPTYTYPYVYGVPQQQFGVPGTAASQQQQPPANNPQGWSGFGYDTYGYYGNPSYPQPGQMMPPAALSGHSSSPSTGPVSSSAQAPEGGY</sequence>
<proteinExistence type="predicted"/>
<evidence type="ECO:0000256" key="2">
    <source>
        <dbReference type="PROSITE-ProRule" id="PRU00176"/>
    </source>
</evidence>
<dbReference type="InterPro" id="IPR000504">
    <property type="entry name" value="RRM_dom"/>
</dbReference>
<dbReference type="PROSITE" id="PS50102">
    <property type="entry name" value="RRM"/>
    <property type="match status" value="3"/>
</dbReference>
<dbReference type="OrthoDB" id="8093034at2759"/>
<dbReference type="Gene3D" id="3.30.70.330">
    <property type="match status" value="3"/>
</dbReference>
<keyword evidence="1 2" id="KW-0694">RNA-binding</keyword>
<protein>
    <submittedName>
        <fullName evidence="5">E3 ubiquitin-protein ligase pub1</fullName>
    </submittedName>
</protein>
<dbReference type="PANTHER" id="PTHR47640:SF5">
    <property type="entry name" value="RRM DOMAIN-CONTAINING PROTEIN"/>
    <property type="match status" value="1"/>
</dbReference>
<comment type="caution">
    <text evidence="5">The sequence shown here is derived from an EMBL/GenBank/DDBJ whole genome shotgun (WGS) entry which is preliminary data.</text>
</comment>
<dbReference type="PANTHER" id="PTHR47640">
    <property type="entry name" value="TRNA SELENOCYSTEINE 1-ASSOCIATED PROTEIN 1-RELATED-RELATED"/>
    <property type="match status" value="1"/>
</dbReference>
<feature type="region of interest" description="Disordered" evidence="3">
    <location>
        <begin position="1"/>
        <end position="20"/>
    </location>
</feature>
<feature type="region of interest" description="Disordered" evidence="3">
    <location>
        <begin position="399"/>
        <end position="431"/>
    </location>
</feature>
<dbReference type="AlphaFoldDB" id="A0A9W8CYN2"/>
<dbReference type="Proteomes" id="UP001143981">
    <property type="component" value="Unassembled WGS sequence"/>
</dbReference>
<feature type="domain" description="RRM" evidence="4">
    <location>
        <begin position="253"/>
        <end position="325"/>
    </location>
</feature>
<dbReference type="GO" id="GO:0003729">
    <property type="term" value="F:mRNA binding"/>
    <property type="evidence" value="ECO:0007669"/>
    <property type="project" value="InterPro"/>
</dbReference>
<dbReference type="Pfam" id="PF00076">
    <property type="entry name" value="RRM_1"/>
    <property type="match status" value="3"/>
</dbReference>
<evidence type="ECO:0000259" key="4">
    <source>
        <dbReference type="PROSITE" id="PS50102"/>
    </source>
</evidence>
<dbReference type="InterPro" id="IPR035979">
    <property type="entry name" value="RBD_domain_sf"/>
</dbReference>
<accession>A0A9W8CYN2</accession>